<feature type="transmembrane region" description="Helical" evidence="1">
    <location>
        <begin position="314"/>
        <end position="338"/>
    </location>
</feature>
<dbReference type="PANTHER" id="PTHR35342">
    <property type="entry name" value="TRICARBOXYLIC TRANSPORT PROTEIN"/>
    <property type="match status" value="1"/>
</dbReference>
<dbReference type="OrthoDB" id="9781349at2"/>
<gene>
    <name evidence="3" type="ORF">E3O06_06710</name>
</gene>
<name>A0A4R8UZ22_9MICO</name>
<feature type="transmembrane region" description="Helical" evidence="1">
    <location>
        <begin position="468"/>
        <end position="486"/>
    </location>
</feature>
<feature type="transmembrane region" description="Helical" evidence="1">
    <location>
        <begin position="136"/>
        <end position="161"/>
    </location>
</feature>
<keyword evidence="1" id="KW-1133">Transmembrane helix</keyword>
<dbReference type="EMBL" id="SOEY01000009">
    <property type="protein sequence ID" value="TFB75019.1"/>
    <property type="molecule type" value="Genomic_DNA"/>
</dbReference>
<dbReference type="Pfam" id="PF01970">
    <property type="entry name" value="TctA"/>
    <property type="match status" value="1"/>
</dbReference>
<feature type="transmembrane region" description="Helical" evidence="1">
    <location>
        <begin position="198"/>
        <end position="218"/>
    </location>
</feature>
<sequence length="503" mass="51966">MLDAIGAGLAQAVTPMSLLMLLIGVVIGFFVGILPGLGGAVTLALLIPVTYGMDPVPAFSLLLGMYVVCAIAGDFTSILFGIPGEPTSAAMVLDGYPMNKKGQAGRALGASLSSSAVGAIFGALVLMALIPVMRPLMLGISAPELFAAGLLGLTFIAALSAGSIHKGVIMAAVGVLIALVGIDPNLGIPRYTFDNLHLWEGIGIVPVVVGLLGGAEVLQTMLEKGSGPKQTAPPHLGGIMVGVKDSFRNWWLMLRTSAIGAGLGILPGLGGSVSQFVAYGHAKQTSKHPEEFGNGSIEGVIAAGSTTAAKDGGALVPTIAFGIPGSASMAVLLGAFLILGLNPGPEMLTEQLDVTLSLVWIIVLSTLVAVVLGALLIRPLAKLTSVSGKLLVPFLIAMLTIGAFSYKNAGEDIWVMLAFLAIGVVAARFKWPRIPLLLGLVLGELLERYFMVSYALFEWDWLSRPGVVLVEVAIGAMILLTAIRVARKKRPARKVGQLTGGLV</sequence>
<feature type="transmembrane region" description="Helical" evidence="1">
    <location>
        <begin position="21"/>
        <end position="47"/>
    </location>
</feature>
<comment type="caution">
    <text evidence="3">The sequence shown here is derived from an EMBL/GenBank/DDBJ whole genome shotgun (WGS) entry which is preliminary data.</text>
</comment>
<reference evidence="3 4" key="1">
    <citation type="submission" date="2019-03" db="EMBL/GenBank/DDBJ databases">
        <title>Genomics of glacier-inhabiting Cryobacterium strains.</title>
        <authorList>
            <person name="Liu Q."/>
            <person name="Xin Y.-H."/>
        </authorList>
    </citation>
    <scope>NUCLEOTIDE SEQUENCE [LARGE SCALE GENOMIC DNA]</scope>
    <source>
        <strain evidence="3 4">HLT2-23</strain>
    </source>
</reference>
<accession>A0A4R8UZ22</accession>
<evidence type="ECO:0000313" key="4">
    <source>
        <dbReference type="Proteomes" id="UP000298173"/>
    </source>
</evidence>
<feature type="transmembrane region" description="Helical" evidence="1">
    <location>
        <begin position="390"/>
        <end position="407"/>
    </location>
</feature>
<dbReference type="Proteomes" id="UP000298173">
    <property type="component" value="Unassembled WGS sequence"/>
</dbReference>
<protein>
    <recommendedName>
        <fullName evidence="2">DUF112 domain-containing protein</fullName>
    </recommendedName>
</protein>
<feature type="transmembrane region" description="Helical" evidence="1">
    <location>
        <begin position="107"/>
        <end position="130"/>
    </location>
</feature>
<keyword evidence="1" id="KW-0812">Transmembrane</keyword>
<proteinExistence type="predicted"/>
<feature type="transmembrane region" description="Helical" evidence="1">
    <location>
        <begin position="358"/>
        <end position="378"/>
    </location>
</feature>
<evidence type="ECO:0000259" key="2">
    <source>
        <dbReference type="Pfam" id="PF01970"/>
    </source>
</evidence>
<feature type="transmembrane region" description="Helical" evidence="1">
    <location>
        <begin position="59"/>
        <end position="82"/>
    </location>
</feature>
<evidence type="ECO:0000256" key="1">
    <source>
        <dbReference type="SAM" id="Phobius"/>
    </source>
</evidence>
<keyword evidence="4" id="KW-1185">Reference proteome</keyword>
<feature type="transmembrane region" description="Helical" evidence="1">
    <location>
        <begin position="413"/>
        <end position="429"/>
    </location>
</feature>
<organism evidence="3 4">
    <name type="scientific">Cryobacterium glaciale</name>
    <dbReference type="NCBI Taxonomy" id="1259145"/>
    <lineage>
        <taxon>Bacteria</taxon>
        <taxon>Bacillati</taxon>
        <taxon>Actinomycetota</taxon>
        <taxon>Actinomycetes</taxon>
        <taxon>Micrococcales</taxon>
        <taxon>Microbacteriaceae</taxon>
        <taxon>Cryobacterium</taxon>
    </lineage>
</organism>
<dbReference type="AlphaFoldDB" id="A0A4R8UZ22"/>
<dbReference type="InterPro" id="IPR002823">
    <property type="entry name" value="DUF112_TM"/>
</dbReference>
<feature type="domain" description="DUF112" evidence="2">
    <location>
        <begin position="18"/>
        <end position="438"/>
    </location>
</feature>
<dbReference type="RefSeq" id="WP_134502214.1">
    <property type="nucleotide sequence ID" value="NZ_SOEY01000009.1"/>
</dbReference>
<keyword evidence="1" id="KW-0472">Membrane</keyword>
<dbReference type="PANTHER" id="PTHR35342:SF5">
    <property type="entry name" value="TRICARBOXYLIC TRANSPORT PROTEIN"/>
    <property type="match status" value="1"/>
</dbReference>
<evidence type="ECO:0000313" key="3">
    <source>
        <dbReference type="EMBL" id="TFB75019.1"/>
    </source>
</evidence>
<feature type="transmembrane region" description="Helical" evidence="1">
    <location>
        <begin position="168"/>
        <end position="186"/>
    </location>
</feature>